<dbReference type="InterPro" id="IPR036322">
    <property type="entry name" value="WD40_repeat_dom_sf"/>
</dbReference>
<evidence type="ECO:0000256" key="5">
    <source>
        <dbReference type="SAM" id="MobiDB-lite"/>
    </source>
</evidence>
<sequence>MEGRPTPEKNDVNPFANKYLAYFTDYPETAVRLQKEWNMQDPQLLSFAPHVQPHALVSLLNRGLLYNMHERGFAAQSYHVRVDGINSHSSATVGFFGPVLPPSPIPDQDTGMLRKHQIDCDPSSSLPAPSAKKPRLSNGYTTGQVDEDGCSAPMADLEVNGGEEAIPPEQVTNHDEYADEQAYPSPEQMPTPRPIIVTCGPEKGTQVEAVEDLTSDTVFLELTENSVAQGSVILHCAFHPRNPASLVAAGSDALARIWSLQPQAPSTDQSPLTSDKQMVAAHRNLYGSGVPITTQATALSWAPNGQYLAIASQPSDKSLARVDFWLEDASLVSSNNGFESPIIDIQWNQTGTACLTVSPQNDAVDTALTVIYPDQQILIRHTLLGHNLVEQILETTWMTDEKFLLCGGNILQVFNCSTQSNLISEERKFEVPEGAMLSRVAYDFHTQLIATASDAGTIYIWGLDQNVHTYNAHQGLVTLLVWQPLPLNHETSSITERLLASAGEDGAISLWNALSSSTRSQSSMTMRSGVSAIEFSPDGLFVAGATNNDIFIWKTNSTHIPRAMWNHNDEVGWQTPQSSEYTPGEEEICSLSWNSDGRRLAYGINNRLALINFCP</sequence>
<keyword evidence="3" id="KW-0677">Repeat</keyword>
<dbReference type="EMBL" id="UNSH01000043">
    <property type="protein sequence ID" value="SZF02566.1"/>
    <property type="molecule type" value="Genomic_DNA"/>
</dbReference>
<dbReference type="PANTHER" id="PTHR22846">
    <property type="entry name" value="WD40 REPEAT PROTEIN"/>
    <property type="match status" value="1"/>
</dbReference>
<dbReference type="InterPro" id="IPR045183">
    <property type="entry name" value="Ebi-like"/>
</dbReference>
<dbReference type="Proteomes" id="UP000275772">
    <property type="component" value="Unassembled WGS sequence"/>
</dbReference>
<dbReference type="Gene3D" id="2.130.10.10">
    <property type="entry name" value="YVTN repeat-like/Quinoprotein amine dehydrogenase"/>
    <property type="match status" value="1"/>
</dbReference>
<keyword evidence="4" id="KW-0539">Nucleus</keyword>
<dbReference type="InterPro" id="IPR015943">
    <property type="entry name" value="WD40/YVTN_repeat-like_dom_sf"/>
</dbReference>
<gene>
    <name evidence="6" type="ORF">BLGHR1_13348</name>
</gene>
<accession>A0A383US15</accession>
<evidence type="ECO:0000313" key="6">
    <source>
        <dbReference type="EMBL" id="SZF02566.1"/>
    </source>
</evidence>
<evidence type="ECO:0000313" key="7">
    <source>
        <dbReference type="Proteomes" id="UP000275772"/>
    </source>
</evidence>
<evidence type="ECO:0000256" key="1">
    <source>
        <dbReference type="ARBA" id="ARBA00004123"/>
    </source>
</evidence>
<feature type="region of interest" description="Disordered" evidence="5">
    <location>
        <begin position="115"/>
        <end position="150"/>
    </location>
</feature>
<evidence type="ECO:0000256" key="2">
    <source>
        <dbReference type="ARBA" id="ARBA00022574"/>
    </source>
</evidence>
<dbReference type="PANTHER" id="PTHR22846:SF2">
    <property type="entry name" value="F-BOX-LIKE_WD REPEAT-CONTAINING PROTEIN EBI"/>
    <property type="match status" value="1"/>
</dbReference>
<dbReference type="Pfam" id="PF00400">
    <property type="entry name" value="WD40"/>
    <property type="match status" value="1"/>
</dbReference>
<comment type="subcellular location">
    <subcellularLocation>
        <location evidence="1">Nucleus</location>
    </subcellularLocation>
</comment>
<dbReference type="AlphaFoldDB" id="A0A383US15"/>
<dbReference type="GO" id="GO:0003714">
    <property type="term" value="F:transcription corepressor activity"/>
    <property type="evidence" value="ECO:0007669"/>
    <property type="project" value="InterPro"/>
</dbReference>
<organism evidence="6 7">
    <name type="scientific">Blumeria hordei</name>
    <name type="common">Barley powdery mildew</name>
    <name type="synonym">Blumeria graminis f. sp. hordei</name>
    <dbReference type="NCBI Taxonomy" id="2867405"/>
    <lineage>
        <taxon>Eukaryota</taxon>
        <taxon>Fungi</taxon>
        <taxon>Dikarya</taxon>
        <taxon>Ascomycota</taxon>
        <taxon>Pezizomycotina</taxon>
        <taxon>Leotiomycetes</taxon>
        <taxon>Erysiphales</taxon>
        <taxon>Erysiphaceae</taxon>
        <taxon>Blumeria</taxon>
    </lineage>
</organism>
<dbReference type="VEuPathDB" id="FungiDB:BLGHR1_13348"/>
<feature type="compositionally biased region" description="Low complexity" evidence="5">
    <location>
        <begin position="122"/>
        <end position="131"/>
    </location>
</feature>
<dbReference type="GO" id="GO:0034967">
    <property type="term" value="C:Set3 complex"/>
    <property type="evidence" value="ECO:0007669"/>
    <property type="project" value="TreeGrafter"/>
</dbReference>
<dbReference type="Gene3D" id="1.20.960.30">
    <property type="match status" value="1"/>
</dbReference>
<dbReference type="InterPro" id="IPR001680">
    <property type="entry name" value="WD40_rpt"/>
</dbReference>
<dbReference type="GO" id="GO:0006357">
    <property type="term" value="P:regulation of transcription by RNA polymerase II"/>
    <property type="evidence" value="ECO:0007669"/>
    <property type="project" value="TreeGrafter"/>
</dbReference>
<name>A0A383US15_BLUHO</name>
<dbReference type="SUPFAM" id="SSF50978">
    <property type="entry name" value="WD40 repeat-like"/>
    <property type="match status" value="1"/>
</dbReference>
<proteinExistence type="predicted"/>
<reference evidence="6 7" key="1">
    <citation type="submission" date="2017-11" db="EMBL/GenBank/DDBJ databases">
        <authorList>
            <person name="Kracher B."/>
        </authorList>
    </citation>
    <scope>NUCLEOTIDE SEQUENCE [LARGE SCALE GENOMIC DNA]</scope>
    <source>
        <strain evidence="6 7">RACE1</strain>
    </source>
</reference>
<keyword evidence="2" id="KW-0853">WD repeat</keyword>
<evidence type="ECO:0000256" key="4">
    <source>
        <dbReference type="ARBA" id="ARBA00023242"/>
    </source>
</evidence>
<protein>
    <submittedName>
        <fullName evidence="6">Uncharacterized protein</fullName>
    </submittedName>
</protein>
<dbReference type="SMART" id="SM00320">
    <property type="entry name" value="WD40"/>
    <property type="match status" value="6"/>
</dbReference>
<evidence type="ECO:0000256" key="3">
    <source>
        <dbReference type="ARBA" id="ARBA00022737"/>
    </source>
</evidence>